<feature type="domain" description="DUF1899" evidence="9">
    <location>
        <begin position="2"/>
        <end position="67"/>
    </location>
</feature>
<feature type="coiled-coil region" evidence="8">
    <location>
        <begin position="581"/>
        <end position="615"/>
    </location>
</feature>
<evidence type="ECO:0000313" key="10">
    <source>
        <dbReference type="EMBL" id="KAL3885456.1"/>
    </source>
</evidence>
<dbReference type="InterPro" id="IPR001680">
    <property type="entry name" value="WD40_rpt"/>
</dbReference>
<dbReference type="PROSITE" id="PS50294">
    <property type="entry name" value="WD_REPEATS_REGION"/>
    <property type="match status" value="1"/>
</dbReference>
<evidence type="ECO:0000259" key="9">
    <source>
        <dbReference type="SMART" id="SM01166"/>
    </source>
</evidence>
<dbReference type="Pfam" id="PF08953">
    <property type="entry name" value="DUF1899"/>
    <property type="match status" value="1"/>
</dbReference>
<reference evidence="10 11" key="1">
    <citation type="submission" date="2024-11" db="EMBL/GenBank/DDBJ databases">
        <title>Chromosome-level genome assembly of the freshwater bivalve Anodonta woodiana.</title>
        <authorList>
            <person name="Chen X."/>
        </authorList>
    </citation>
    <scope>NUCLEOTIDE SEQUENCE [LARGE SCALE GENOMIC DNA]</scope>
    <source>
        <strain evidence="10">MN2024</strain>
        <tissue evidence="10">Gills</tissue>
    </source>
</reference>
<dbReference type="EMBL" id="JBJQND010000002">
    <property type="protein sequence ID" value="KAL3885456.1"/>
    <property type="molecule type" value="Genomic_DNA"/>
</dbReference>
<feature type="repeat" description="WD" evidence="6">
    <location>
        <begin position="126"/>
        <end position="168"/>
    </location>
</feature>
<dbReference type="SUPFAM" id="SSF50978">
    <property type="entry name" value="WD40 repeat-like"/>
    <property type="match status" value="1"/>
</dbReference>
<dbReference type="InterPro" id="IPR015505">
    <property type="entry name" value="Coronin"/>
</dbReference>
<dbReference type="Gene3D" id="2.130.10.10">
    <property type="entry name" value="YVTN repeat-like/Quinoprotein amine dehydrogenase"/>
    <property type="match status" value="1"/>
</dbReference>
<accession>A0ABD3XGQ5</accession>
<dbReference type="PROSITE" id="PS00678">
    <property type="entry name" value="WD_REPEATS_1"/>
    <property type="match status" value="1"/>
</dbReference>
<evidence type="ECO:0000256" key="1">
    <source>
        <dbReference type="ARBA" id="ARBA00009482"/>
    </source>
</evidence>
<dbReference type="GO" id="GO:0003779">
    <property type="term" value="F:actin binding"/>
    <property type="evidence" value="ECO:0007669"/>
    <property type="project" value="UniProtKB-KW"/>
</dbReference>
<dbReference type="AlphaFoldDB" id="A0ABD3XGQ5"/>
<keyword evidence="2 6" id="KW-0853">WD repeat</keyword>
<proteinExistence type="inferred from homology"/>
<keyword evidence="4 8" id="KW-0175">Coiled coil</keyword>
<keyword evidence="3 7" id="KW-0677">Repeat</keyword>
<comment type="caution">
    <text evidence="10">The sequence shown here is derived from an EMBL/GenBank/DDBJ whole genome shotgun (WGS) entry which is preliminary data.</text>
</comment>
<dbReference type="Pfam" id="PF00400">
    <property type="entry name" value="WD40"/>
    <property type="match status" value="3"/>
</dbReference>
<sequence length="618" mass="69975">MAFHLRSSKFRHVYGKPFRREQCYENVRLTRNAHDSSFCDVNPFFIAVVTESAGGGSFVVLPLEKTGRIDINVPRVCGHAGAIMDIKWNPFNDHIIASGSDDNTVKLWQIPEKGLKVNLSEWQVDLHGHQRRVTYIDWHPTAANIILSAGIDLKCILWNVEQAEPVNVINCHSDSIHSISWSRDGCLFSTTSKDRKLRIIDPRSGECAMETECHLGTKGAKSVFLGDTHRVMTSGFSRLGERQLAIWDIKNISQPLTRIVVDNSNGVLIPFYDHDTKIVFTAGKGDGNIRYYEMDNEAPFCHYLHEYMSSAPQKGLGVMPKRGCDPQKCEIMRFYKLHAAKNFVEPISMIVPRKSEDFQEDIFPPTASSISSLTADEWISGQNREPILISMKDGHVTNTPKLSASKAVQRQDGRLDHAPTITTYKAITRSVPENHPIQRANTMTTEVMHRPQEEGRTNIPASLKNIKLLSTNEEYVTISSNNRPFVNDKIAVFESKMTSTEPVVVSPRQKSLEKNVWSPAPAIPPDMITNGIQGKSEHDKIHVKKVWSPLMSPPISPQDWQYLPDTDSELRKAYFNQVEEIKSLKDQIVLKDKRINQLEDELRKTREQFRAGLGESDY</sequence>
<dbReference type="PANTHER" id="PTHR10856:SF44">
    <property type="entry name" value="CORONIN"/>
    <property type="match status" value="1"/>
</dbReference>
<feature type="repeat" description="WD" evidence="6">
    <location>
        <begin position="169"/>
        <end position="210"/>
    </location>
</feature>
<keyword evidence="5" id="KW-0009">Actin-binding</keyword>
<dbReference type="Proteomes" id="UP001634394">
    <property type="component" value="Unassembled WGS sequence"/>
</dbReference>
<dbReference type="FunFam" id="2.130.10.10:FF:000502">
    <property type="entry name" value="Coronin"/>
    <property type="match status" value="1"/>
</dbReference>
<evidence type="ECO:0000256" key="4">
    <source>
        <dbReference type="ARBA" id="ARBA00023054"/>
    </source>
</evidence>
<keyword evidence="11" id="KW-1185">Reference proteome</keyword>
<dbReference type="SMART" id="SM01166">
    <property type="entry name" value="DUF1899"/>
    <property type="match status" value="1"/>
</dbReference>
<evidence type="ECO:0000256" key="3">
    <source>
        <dbReference type="ARBA" id="ARBA00022737"/>
    </source>
</evidence>
<dbReference type="InterPro" id="IPR015048">
    <property type="entry name" value="DUF1899"/>
</dbReference>
<evidence type="ECO:0000256" key="2">
    <source>
        <dbReference type="ARBA" id="ARBA00022574"/>
    </source>
</evidence>
<dbReference type="InterPro" id="IPR019775">
    <property type="entry name" value="WD40_repeat_CS"/>
</dbReference>
<evidence type="ECO:0000256" key="6">
    <source>
        <dbReference type="PROSITE-ProRule" id="PRU00221"/>
    </source>
</evidence>
<dbReference type="InterPro" id="IPR036322">
    <property type="entry name" value="WD40_repeat_dom_sf"/>
</dbReference>
<name>A0ABD3XGQ5_SINWO</name>
<dbReference type="InterPro" id="IPR015943">
    <property type="entry name" value="WD40/YVTN_repeat-like_dom_sf"/>
</dbReference>
<dbReference type="PANTHER" id="PTHR10856">
    <property type="entry name" value="CORONIN"/>
    <property type="match status" value="1"/>
</dbReference>
<evidence type="ECO:0000256" key="7">
    <source>
        <dbReference type="RuleBase" id="RU280818"/>
    </source>
</evidence>
<evidence type="ECO:0000256" key="8">
    <source>
        <dbReference type="SAM" id="Coils"/>
    </source>
</evidence>
<evidence type="ECO:0000313" key="11">
    <source>
        <dbReference type="Proteomes" id="UP001634394"/>
    </source>
</evidence>
<feature type="repeat" description="WD" evidence="6">
    <location>
        <begin position="76"/>
        <end position="110"/>
    </location>
</feature>
<comment type="similarity">
    <text evidence="1 7">Belongs to the WD repeat coronin family.</text>
</comment>
<dbReference type="SMART" id="SM01167">
    <property type="entry name" value="DUF1900"/>
    <property type="match status" value="1"/>
</dbReference>
<evidence type="ECO:0000256" key="5">
    <source>
        <dbReference type="ARBA" id="ARBA00023203"/>
    </source>
</evidence>
<dbReference type="PROSITE" id="PS50082">
    <property type="entry name" value="WD_REPEATS_2"/>
    <property type="match status" value="3"/>
</dbReference>
<protein>
    <recommendedName>
        <fullName evidence="7">Coronin</fullName>
    </recommendedName>
</protein>
<organism evidence="10 11">
    <name type="scientific">Sinanodonta woodiana</name>
    <name type="common">Chinese pond mussel</name>
    <name type="synonym">Anodonta woodiana</name>
    <dbReference type="NCBI Taxonomy" id="1069815"/>
    <lineage>
        <taxon>Eukaryota</taxon>
        <taxon>Metazoa</taxon>
        <taxon>Spiralia</taxon>
        <taxon>Lophotrochozoa</taxon>
        <taxon>Mollusca</taxon>
        <taxon>Bivalvia</taxon>
        <taxon>Autobranchia</taxon>
        <taxon>Heteroconchia</taxon>
        <taxon>Palaeoheterodonta</taxon>
        <taxon>Unionida</taxon>
        <taxon>Unionoidea</taxon>
        <taxon>Unionidae</taxon>
        <taxon>Unioninae</taxon>
        <taxon>Sinanodonta</taxon>
    </lineage>
</organism>
<dbReference type="Pfam" id="PF16300">
    <property type="entry name" value="WD40_4"/>
    <property type="match status" value="1"/>
</dbReference>
<dbReference type="SMART" id="SM00320">
    <property type="entry name" value="WD40"/>
    <property type="match status" value="4"/>
</dbReference>
<gene>
    <name evidence="10" type="ORF">ACJMK2_025512</name>
</gene>